<accession>X0TUZ9</accession>
<reference evidence="1" key="1">
    <citation type="journal article" date="2014" name="Front. Microbiol.">
        <title>High frequency of phylogenetically diverse reductive dehalogenase-homologous genes in deep subseafloor sedimentary metagenomes.</title>
        <authorList>
            <person name="Kawai M."/>
            <person name="Futagami T."/>
            <person name="Toyoda A."/>
            <person name="Takaki Y."/>
            <person name="Nishi S."/>
            <person name="Hori S."/>
            <person name="Arai W."/>
            <person name="Tsubouchi T."/>
            <person name="Morono Y."/>
            <person name="Uchiyama I."/>
            <person name="Ito T."/>
            <person name="Fujiyama A."/>
            <person name="Inagaki F."/>
            <person name="Takami H."/>
        </authorList>
    </citation>
    <scope>NUCLEOTIDE SEQUENCE</scope>
    <source>
        <strain evidence="1">Expedition CK06-06</strain>
    </source>
</reference>
<organism evidence="1">
    <name type="scientific">marine sediment metagenome</name>
    <dbReference type="NCBI Taxonomy" id="412755"/>
    <lineage>
        <taxon>unclassified sequences</taxon>
        <taxon>metagenomes</taxon>
        <taxon>ecological metagenomes</taxon>
    </lineage>
</organism>
<dbReference type="EMBL" id="BARS01010796">
    <property type="protein sequence ID" value="GAF97428.1"/>
    <property type="molecule type" value="Genomic_DNA"/>
</dbReference>
<proteinExistence type="predicted"/>
<sequence>IRKLRNVFAHSYNPKSLDEGETRNLIQSLRVPHRQFYDWRQLRAASTDDGVVIYSGEKPSEAREELHIHGAATFRMALPIVLAVLASNLGIPFATDEEGTIAKIELPKHMETGQQGHAPDRK</sequence>
<name>X0TUZ9_9ZZZZ</name>
<gene>
    <name evidence="1" type="ORF">S01H1_19877</name>
</gene>
<evidence type="ECO:0000313" key="1">
    <source>
        <dbReference type="EMBL" id="GAF97428.1"/>
    </source>
</evidence>
<comment type="caution">
    <text evidence="1">The sequence shown here is derived from an EMBL/GenBank/DDBJ whole genome shotgun (WGS) entry which is preliminary data.</text>
</comment>
<protein>
    <submittedName>
        <fullName evidence="1">Uncharacterized protein</fullName>
    </submittedName>
</protein>
<dbReference type="AlphaFoldDB" id="X0TUZ9"/>
<feature type="non-terminal residue" evidence="1">
    <location>
        <position position="1"/>
    </location>
</feature>